<feature type="non-terminal residue" evidence="1">
    <location>
        <position position="47"/>
    </location>
</feature>
<gene>
    <name evidence="1" type="ORF">QYG89_12060</name>
</gene>
<dbReference type="SUPFAM" id="SSF51569">
    <property type="entry name" value="Aldolase"/>
    <property type="match status" value="1"/>
</dbReference>
<protein>
    <submittedName>
        <fullName evidence="1">2,4-dihydroxyhept-2-ene-1,7-dioic acid aldolase</fullName>
    </submittedName>
</protein>
<reference evidence="1 2" key="1">
    <citation type="submission" date="2023-07" db="EMBL/GenBank/DDBJ databases">
        <title>Bacillus lucianemedeirus sp. nov, a new species isolated from an immunobiological production facility.</title>
        <authorList>
            <person name="Costa L.V."/>
            <person name="Miranda R.V.S.L."/>
            <person name="Brandao M.L.L."/>
            <person name="Reis C.M.F."/>
            <person name="Frazao A.M."/>
            <person name="Cruz F.V."/>
            <person name="Baio P.V.P."/>
            <person name="Veras J.F.C."/>
            <person name="Ramos J.N."/>
            <person name="Vieira V."/>
        </authorList>
    </citation>
    <scope>NUCLEOTIDE SEQUENCE [LARGE SCALE GENOMIC DNA]</scope>
    <source>
        <strain evidence="1 2">B190/17</strain>
    </source>
</reference>
<dbReference type="Gene3D" id="3.20.20.70">
    <property type="entry name" value="Aldolase class I"/>
    <property type="match status" value="1"/>
</dbReference>
<organism evidence="1 2">
    <name type="scientific">Bacillus lumedeiriae</name>
    <dbReference type="NCBI Taxonomy" id="3058829"/>
    <lineage>
        <taxon>Bacteria</taxon>
        <taxon>Bacillati</taxon>
        <taxon>Bacillota</taxon>
        <taxon>Bacilli</taxon>
        <taxon>Bacillales</taxon>
        <taxon>Bacillaceae</taxon>
        <taxon>Bacillus</taxon>
    </lineage>
</organism>
<keyword evidence="2" id="KW-1185">Reference proteome</keyword>
<comment type="caution">
    <text evidence="1">The sequence shown here is derived from an EMBL/GenBank/DDBJ whole genome shotgun (WGS) entry which is preliminary data.</text>
</comment>
<proteinExistence type="predicted"/>
<dbReference type="Proteomes" id="UP001619911">
    <property type="component" value="Unassembled WGS sequence"/>
</dbReference>
<sequence length="47" mass="5205">MSKLAKVQAAKEKLKGSIAPVITPFKQDESLDIETFKSLVNWQIESG</sequence>
<dbReference type="InterPro" id="IPR013785">
    <property type="entry name" value="Aldolase_TIM"/>
</dbReference>
<accession>A0ABW8IB64</accession>
<evidence type="ECO:0000313" key="2">
    <source>
        <dbReference type="Proteomes" id="UP001619911"/>
    </source>
</evidence>
<name>A0ABW8IB64_9BACI</name>
<dbReference type="EMBL" id="JAUIYO010000010">
    <property type="protein sequence ID" value="MFK2826388.1"/>
    <property type="molecule type" value="Genomic_DNA"/>
</dbReference>
<evidence type="ECO:0000313" key="1">
    <source>
        <dbReference type="EMBL" id="MFK2826388.1"/>
    </source>
</evidence>